<feature type="transmembrane region" description="Helical" evidence="9">
    <location>
        <begin position="12"/>
        <end position="38"/>
    </location>
</feature>
<reference evidence="12 13" key="1">
    <citation type="submission" date="2023-01" db="EMBL/GenBank/DDBJ databases">
        <title>Novel diversity within Roseofilum (Cyanobacteria; Desertifilaceae) from marine benthic mats with descriptions of four novel species.</title>
        <authorList>
            <person name="Wang Y."/>
            <person name="Berthold D.E."/>
            <person name="Hu J."/>
            <person name="Lefler F.W."/>
            <person name="Laughinghouse H.D. IV."/>
        </authorList>
    </citation>
    <scope>NUCLEOTIDE SEQUENCE [LARGE SCALE GENOMIC DNA]</scope>
    <source>
        <strain evidence="12 13">BLCC-M143</strain>
    </source>
</reference>
<dbReference type="EMBL" id="JAQOSQ010000002">
    <property type="protein sequence ID" value="MDJ1182300.1"/>
    <property type="molecule type" value="Genomic_DNA"/>
</dbReference>
<evidence type="ECO:0000256" key="9">
    <source>
        <dbReference type="SAM" id="Phobius"/>
    </source>
</evidence>
<dbReference type="PANTHER" id="PTHR43047">
    <property type="entry name" value="TWO-COMPONENT HISTIDINE PROTEIN KINASE"/>
    <property type="match status" value="1"/>
</dbReference>
<evidence type="ECO:0000256" key="1">
    <source>
        <dbReference type="ARBA" id="ARBA00000085"/>
    </source>
</evidence>
<dbReference type="InterPro" id="IPR004358">
    <property type="entry name" value="Sig_transdc_His_kin-like_C"/>
</dbReference>
<keyword evidence="9" id="KW-0472">Membrane</keyword>
<dbReference type="Proteomes" id="UP001232992">
    <property type="component" value="Unassembled WGS sequence"/>
</dbReference>
<dbReference type="PROSITE" id="PS50109">
    <property type="entry name" value="HIS_KIN"/>
    <property type="match status" value="1"/>
</dbReference>
<feature type="transmembrane region" description="Helical" evidence="9">
    <location>
        <begin position="361"/>
        <end position="386"/>
    </location>
</feature>
<evidence type="ECO:0000313" key="12">
    <source>
        <dbReference type="EMBL" id="MDJ1182300.1"/>
    </source>
</evidence>
<evidence type="ECO:0000313" key="13">
    <source>
        <dbReference type="Proteomes" id="UP001232992"/>
    </source>
</evidence>
<evidence type="ECO:0000259" key="10">
    <source>
        <dbReference type="PROSITE" id="PS50109"/>
    </source>
</evidence>
<gene>
    <name evidence="12" type="ORF">PMH09_03755</name>
</gene>
<dbReference type="Gene3D" id="3.30.565.10">
    <property type="entry name" value="Histidine kinase-like ATPase, C-terminal domain"/>
    <property type="match status" value="1"/>
</dbReference>
<evidence type="ECO:0000256" key="8">
    <source>
        <dbReference type="SAM" id="Coils"/>
    </source>
</evidence>
<keyword evidence="9" id="KW-0812">Transmembrane</keyword>
<dbReference type="Pfam" id="PF02518">
    <property type="entry name" value="HATPase_c"/>
    <property type="match status" value="1"/>
</dbReference>
<dbReference type="InterPro" id="IPR036890">
    <property type="entry name" value="HATPase_C_sf"/>
</dbReference>
<dbReference type="CDD" id="cd16922">
    <property type="entry name" value="HATPase_EvgS-ArcB-TorS-like"/>
    <property type="match status" value="1"/>
</dbReference>
<dbReference type="Pfam" id="PF00512">
    <property type="entry name" value="HisKA"/>
    <property type="match status" value="1"/>
</dbReference>
<dbReference type="RefSeq" id="WP_283756952.1">
    <property type="nucleotide sequence ID" value="NZ_JAQOSQ010000002.1"/>
</dbReference>
<dbReference type="PANTHER" id="PTHR43047:SF72">
    <property type="entry name" value="OSMOSENSING HISTIDINE PROTEIN KINASE SLN1"/>
    <property type="match status" value="1"/>
</dbReference>
<dbReference type="PROSITE" id="PS50110">
    <property type="entry name" value="RESPONSE_REGULATORY"/>
    <property type="match status" value="1"/>
</dbReference>
<feature type="domain" description="Histidine kinase" evidence="10">
    <location>
        <begin position="463"/>
        <end position="686"/>
    </location>
</feature>
<dbReference type="SUPFAM" id="SSF55874">
    <property type="entry name" value="ATPase domain of HSP90 chaperone/DNA topoisomerase II/histidine kinase"/>
    <property type="match status" value="1"/>
</dbReference>
<dbReference type="Pfam" id="PF00072">
    <property type="entry name" value="Response_reg"/>
    <property type="match status" value="1"/>
</dbReference>
<keyword evidence="6" id="KW-0902">Two-component regulatory system</keyword>
<dbReference type="InterPro" id="IPR011006">
    <property type="entry name" value="CheY-like_superfamily"/>
</dbReference>
<dbReference type="InterPro" id="IPR005467">
    <property type="entry name" value="His_kinase_dom"/>
</dbReference>
<dbReference type="InterPro" id="IPR007890">
    <property type="entry name" value="CHASE2"/>
</dbReference>
<dbReference type="InterPro" id="IPR003661">
    <property type="entry name" value="HisK_dim/P_dom"/>
</dbReference>
<name>A0ABT7BTB4_9CYAN</name>
<sequence length="914" mass="101455">MLPRFRVSIRPYLALIIIASSVSASAIAVNFLGLFNLLEWGIRDLFFRLRPQEPQDERIVIITIDEDDIKFAGNWPIPDRVLARAIEKISDRQPAAIGLDIYRNIPEEPGYAELQEIFSTTPNLIGVEKIIGDRVEPSPILQSLNRVALADLVVDGDGNIRRALLSTTDDENDGVIKSGLATNIATEYLKQQGITLETIDAEQLKFQLGKATFTPLQHREAGYSEQALGGYQILLNWRGATSMFPTISLQEAIEGKIPPHLIRDRIVLIGSTAPSTNDFFATPYSSNWLENKEPTPGVVVHANIVSQIVGSALEGRSPIRGWTGSMQALWIGLWSSLGSAGLWLAIAWGEQSKCTLPGGNVLWSAMAGTTALFGGAYIAFLFGILVPMIPPLFAFWLSAIITTNTYKQQKLAIANEQLSIANQHLSDYSKNLEAKVEERTQQLAEAKEAADVANQAKSEFLANMSHELRTPLNGILGYAQILKRSSTMESSSQKGISIIQQSGEHLLNLINEILDLSKIEARKLDLFPEPTHFPTLLLGVTEICKIKAAEKDLLFQSEFADNLPDRVVVDDKRLRQILLNLLNNSIKFTDCGSVTLSVQRQPENKSDLNATIRFEIIDTGTGITPEQIDKIFQPFEQVGKAKKQAKGTGLGLSISQQLVQMMGSQLQVKSVFGEGSTFFFELDIPVGGAEDIVLTSQPSVDRIIGYTNRKPVTVLVVDDRFDNQDIFKKLLEPLGFKVFDSCNGEMALQQSAYLHPDVAIVNLIMPIEQGWETISQLRQNPKFQDTVIIATSANVYESHRDRAMKLGSNAFLPQPIQFSQLLEQLQHHLQLEWVYTTPKDESEEGEMVFPSSEELENILKGAKIGDIASIEEEVKHLMARQPKYKVFAEKVLTLTEEFDDSGIVQLIKSRESET</sequence>
<dbReference type="EC" id="2.7.13.3" evidence="2"/>
<comment type="caution">
    <text evidence="12">The sequence shown here is derived from an EMBL/GenBank/DDBJ whole genome shotgun (WGS) entry which is preliminary data.</text>
</comment>
<dbReference type="SMART" id="SM00387">
    <property type="entry name" value="HATPase_c"/>
    <property type="match status" value="1"/>
</dbReference>
<dbReference type="SMART" id="SM01080">
    <property type="entry name" value="CHASE2"/>
    <property type="match status" value="1"/>
</dbReference>
<feature type="domain" description="Response regulatory" evidence="11">
    <location>
        <begin position="713"/>
        <end position="829"/>
    </location>
</feature>
<dbReference type="SUPFAM" id="SSF52172">
    <property type="entry name" value="CheY-like"/>
    <property type="match status" value="1"/>
</dbReference>
<dbReference type="Gene3D" id="3.40.50.2300">
    <property type="match status" value="1"/>
</dbReference>
<comment type="caution">
    <text evidence="7">Lacks conserved residue(s) required for the propagation of feature annotation.</text>
</comment>
<evidence type="ECO:0000256" key="3">
    <source>
        <dbReference type="ARBA" id="ARBA00022553"/>
    </source>
</evidence>
<evidence type="ECO:0000259" key="11">
    <source>
        <dbReference type="PROSITE" id="PS50110"/>
    </source>
</evidence>
<dbReference type="InterPro" id="IPR036097">
    <property type="entry name" value="HisK_dim/P_sf"/>
</dbReference>
<dbReference type="SUPFAM" id="SSF47384">
    <property type="entry name" value="Homodimeric domain of signal transducing histidine kinase"/>
    <property type="match status" value="1"/>
</dbReference>
<dbReference type="Pfam" id="PF05226">
    <property type="entry name" value="CHASE2"/>
    <property type="match status" value="1"/>
</dbReference>
<evidence type="ECO:0000256" key="4">
    <source>
        <dbReference type="ARBA" id="ARBA00022679"/>
    </source>
</evidence>
<accession>A0ABT7BTB4</accession>
<proteinExistence type="predicted"/>
<dbReference type="Gene3D" id="1.10.287.130">
    <property type="match status" value="1"/>
</dbReference>
<dbReference type="InterPro" id="IPR003594">
    <property type="entry name" value="HATPase_dom"/>
</dbReference>
<dbReference type="SMART" id="SM00388">
    <property type="entry name" value="HisKA"/>
    <property type="match status" value="1"/>
</dbReference>
<protein>
    <recommendedName>
        <fullName evidence="2">histidine kinase</fullName>
        <ecNumber evidence="2">2.7.13.3</ecNumber>
    </recommendedName>
</protein>
<evidence type="ECO:0000256" key="6">
    <source>
        <dbReference type="ARBA" id="ARBA00023012"/>
    </source>
</evidence>
<keyword evidence="8" id="KW-0175">Coiled coil</keyword>
<evidence type="ECO:0000256" key="5">
    <source>
        <dbReference type="ARBA" id="ARBA00022777"/>
    </source>
</evidence>
<organism evidence="12 13">
    <name type="scientific">Roseofilum casamattae BLCC-M143</name>
    <dbReference type="NCBI Taxonomy" id="3022442"/>
    <lineage>
        <taxon>Bacteria</taxon>
        <taxon>Bacillati</taxon>
        <taxon>Cyanobacteriota</taxon>
        <taxon>Cyanophyceae</taxon>
        <taxon>Desertifilales</taxon>
        <taxon>Desertifilaceae</taxon>
        <taxon>Roseofilum</taxon>
        <taxon>Roseofilum casamattae</taxon>
    </lineage>
</organism>
<keyword evidence="13" id="KW-1185">Reference proteome</keyword>
<evidence type="ECO:0000256" key="2">
    <source>
        <dbReference type="ARBA" id="ARBA00012438"/>
    </source>
</evidence>
<feature type="transmembrane region" description="Helical" evidence="9">
    <location>
        <begin position="328"/>
        <end position="349"/>
    </location>
</feature>
<keyword evidence="5" id="KW-0418">Kinase</keyword>
<dbReference type="PRINTS" id="PR00344">
    <property type="entry name" value="BCTRLSENSOR"/>
</dbReference>
<comment type="catalytic activity">
    <reaction evidence="1">
        <text>ATP + protein L-histidine = ADP + protein N-phospho-L-histidine.</text>
        <dbReference type="EC" id="2.7.13.3"/>
    </reaction>
</comment>
<keyword evidence="4" id="KW-0808">Transferase</keyword>
<keyword evidence="9" id="KW-1133">Transmembrane helix</keyword>
<dbReference type="SMART" id="SM00448">
    <property type="entry name" value="REC"/>
    <property type="match status" value="1"/>
</dbReference>
<evidence type="ECO:0000256" key="7">
    <source>
        <dbReference type="PROSITE-ProRule" id="PRU00169"/>
    </source>
</evidence>
<dbReference type="CDD" id="cd00082">
    <property type="entry name" value="HisKA"/>
    <property type="match status" value="1"/>
</dbReference>
<dbReference type="InterPro" id="IPR001789">
    <property type="entry name" value="Sig_transdc_resp-reg_receiver"/>
</dbReference>
<feature type="coiled-coil region" evidence="8">
    <location>
        <begin position="429"/>
        <end position="456"/>
    </location>
</feature>
<keyword evidence="3" id="KW-0597">Phosphoprotein</keyword>